<keyword evidence="4" id="KW-0732">Signal</keyword>
<evidence type="ECO:0008006" key="7">
    <source>
        <dbReference type="Google" id="ProtNLM"/>
    </source>
</evidence>
<evidence type="ECO:0000256" key="4">
    <source>
        <dbReference type="SAM" id="SignalP"/>
    </source>
</evidence>
<gene>
    <name evidence="5" type="ORF">GCM10010383_74800</name>
</gene>
<keyword evidence="6" id="KW-1185">Reference proteome</keyword>
<feature type="signal peptide" evidence="4">
    <location>
        <begin position="1"/>
        <end position="37"/>
    </location>
</feature>
<dbReference type="PANTHER" id="PTHR38340:SF1">
    <property type="entry name" value="S-LAYER PROTEIN"/>
    <property type="match status" value="1"/>
</dbReference>
<dbReference type="Gene3D" id="2.150.10.10">
    <property type="entry name" value="Serralysin-like metalloprotease, C-terminal"/>
    <property type="match status" value="2"/>
</dbReference>
<comment type="caution">
    <text evidence="5">The sequence shown here is derived from an EMBL/GenBank/DDBJ whole genome shotgun (WGS) entry which is preliminary data.</text>
</comment>
<dbReference type="Pfam" id="PF00353">
    <property type="entry name" value="HemolysinCabind"/>
    <property type="match status" value="3"/>
</dbReference>
<dbReference type="PRINTS" id="PR00313">
    <property type="entry name" value="CABNDNGRPT"/>
</dbReference>
<dbReference type="Proteomes" id="UP000617743">
    <property type="component" value="Unassembled WGS sequence"/>
</dbReference>
<comment type="subcellular location">
    <subcellularLocation>
        <location evidence="1">Secreted</location>
    </subcellularLocation>
</comment>
<dbReference type="SUPFAM" id="SSF51120">
    <property type="entry name" value="beta-Roll"/>
    <property type="match status" value="2"/>
</dbReference>
<feature type="compositionally biased region" description="Basic and acidic residues" evidence="3">
    <location>
        <begin position="206"/>
        <end position="217"/>
    </location>
</feature>
<name>A0ABQ2XUF9_9ACTN</name>
<dbReference type="RefSeq" id="WP_190054739.1">
    <property type="nucleotide sequence ID" value="NZ_BMWC01000018.1"/>
</dbReference>
<dbReference type="EMBL" id="BMWC01000018">
    <property type="protein sequence ID" value="GGX33556.1"/>
    <property type="molecule type" value="Genomic_DNA"/>
</dbReference>
<dbReference type="PANTHER" id="PTHR38340">
    <property type="entry name" value="S-LAYER PROTEIN"/>
    <property type="match status" value="1"/>
</dbReference>
<reference evidence="6" key="1">
    <citation type="journal article" date="2019" name="Int. J. Syst. Evol. Microbiol.">
        <title>The Global Catalogue of Microorganisms (GCM) 10K type strain sequencing project: providing services to taxonomists for standard genome sequencing and annotation.</title>
        <authorList>
            <consortium name="The Broad Institute Genomics Platform"/>
            <consortium name="The Broad Institute Genome Sequencing Center for Infectious Disease"/>
            <person name="Wu L."/>
            <person name="Ma J."/>
        </authorList>
    </citation>
    <scope>NUCLEOTIDE SEQUENCE [LARGE SCALE GENOMIC DNA]</scope>
    <source>
        <strain evidence="6">JCM 4866</strain>
    </source>
</reference>
<feature type="compositionally biased region" description="Gly residues" evidence="3">
    <location>
        <begin position="193"/>
        <end position="202"/>
    </location>
</feature>
<dbReference type="InterPro" id="IPR011049">
    <property type="entry name" value="Serralysin-like_metalloprot_C"/>
</dbReference>
<evidence type="ECO:0000313" key="5">
    <source>
        <dbReference type="EMBL" id="GGX33556.1"/>
    </source>
</evidence>
<dbReference type="InterPro" id="IPR050557">
    <property type="entry name" value="RTX_toxin/Mannuronan_C5-epim"/>
</dbReference>
<evidence type="ECO:0000313" key="6">
    <source>
        <dbReference type="Proteomes" id="UP000617743"/>
    </source>
</evidence>
<feature type="region of interest" description="Disordered" evidence="3">
    <location>
        <begin position="274"/>
        <end position="301"/>
    </location>
</feature>
<evidence type="ECO:0000256" key="1">
    <source>
        <dbReference type="ARBA" id="ARBA00004613"/>
    </source>
</evidence>
<evidence type="ECO:0000256" key="3">
    <source>
        <dbReference type="SAM" id="MobiDB-lite"/>
    </source>
</evidence>
<sequence length="301" mass="30108">MSSSQAGRRSLRVTSALTFLIGAGVAAPLLLSGTAGAATPAATVASDGRAIVYTAASGQTNDATVTASITDDSERITYVIDDSVPIDAGTDCTYPSATDRTRVACTVGTLESQDPYATLRMSLGDGNDVVAYHNATDQTYYFASLDLGAGQDGYTETGDVSGNGVSGGAGNDGLTVGEVTVVRGDAGDDTLRGGAGSIAQGGDGDDTIRSSGEDSHVDGGAGDDTILGGADRQHLSGGDGDDLLRGGAGNDFVYGGRGHDVLHGEDGDDTMYGNSGNDELYGGRGTDTLSGGPGTNIVRQD</sequence>
<dbReference type="InterPro" id="IPR001343">
    <property type="entry name" value="Hemolysn_Ca-bd"/>
</dbReference>
<proteinExistence type="predicted"/>
<feature type="chain" id="PRO_5046101346" description="Calcium-binding protein" evidence="4">
    <location>
        <begin position="38"/>
        <end position="301"/>
    </location>
</feature>
<evidence type="ECO:0000256" key="2">
    <source>
        <dbReference type="ARBA" id="ARBA00022525"/>
    </source>
</evidence>
<protein>
    <recommendedName>
        <fullName evidence="7">Calcium-binding protein</fullName>
    </recommendedName>
</protein>
<feature type="region of interest" description="Disordered" evidence="3">
    <location>
        <begin position="185"/>
        <end position="243"/>
    </location>
</feature>
<accession>A0ABQ2XUF9</accession>
<keyword evidence="2" id="KW-0964">Secreted</keyword>
<organism evidence="5 6">
    <name type="scientific">Streptomyces lomondensis</name>
    <dbReference type="NCBI Taxonomy" id="68229"/>
    <lineage>
        <taxon>Bacteria</taxon>
        <taxon>Bacillati</taxon>
        <taxon>Actinomycetota</taxon>
        <taxon>Actinomycetes</taxon>
        <taxon>Kitasatosporales</taxon>
        <taxon>Streptomycetaceae</taxon>
        <taxon>Streptomyces</taxon>
    </lineage>
</organism>